<dbReference type="InterPro" id="IPR000843">
    <property type="entry name" value="HTH_LacI"/>
</dbReference>
<evidence type="ECO:0000313" key="5">
    <source>
        <dbReference type="EMBL" id="SDI56681.1"/>
    </source>
</evidence>
<sequence length="330" mass="36899">MMANIQQVAQEAGVSVATVSRVLHGQGSVATKTRIKVEDTIKKLNYQPSMLGRNLRNSESRLLLILIPKISNPFYFDIIKGIENIAISQGYNILLCETDSSPERENIYFDLVRTKMADGIISMDPAVNMEALMELAENHPIVQCSEYAVESDIPYVTIDSEEAAYRAVKHLIKIGNENIAFINSDKRYLYARQRNEGYQRALKEHGLAVKEEYIYHTEHLGFEYGQQAVKSILNLEDRPTAVFAVSDLLAIGALKEIHACGFHVPDDIAVVGFDNIDFSNMTNPALTTIAQPMYKMGTLAVDMLIKKIQGNDVESIILDHELIMRESTSG</sequence>
<keyword evidence="3" id="KW-0804">Transcription</keyword>
<dbReference type="InterPro" id="IPR028082">
    <property type="entry name" value="Peripla_BP_I"/>
</dbReference>
<evidence type="ECO:0000256" key="3">
    <source>
        <dbReference type="ARBA" id="ARBA00023163"/>
    </source>
</evidence>
<evidence type="ECO:0000259" key="4">
    <source>
        <dbReference type="PROSITE" id="PS50932"/>
    </source>
</evidence>
<protein>
    <submittedName>
        <fullName evidence="5">Transcriptional regulator, LacI family</fullName>
    </submittedName>
</protein>
<dbReference type="Gene3D" id="1.10.260.40">
    <property type="entry name" value="lambda repressor-like DNA-binding domains"/>
    <property type="match status" value="1"/>
</dbReference>
<dbReference type="SUPFAM" id="SSF53822">
    <property type="entry name" value="Periplasmic binding protein-like I"/>
    <property type="match status" value="1"/>
</dbReference>
<evidence type="ECO:0000313" key="6">
    <source>
        <dbReference type="Proteomes" id="UP000198853"/>
    </source>
</evidence>
<gene>
    <name evidence="5" type="ORF">SAMN04488123_103164</name>
</gene>
<dbReference type="InterPro" id="IPR001761">
    <property type="entry name" value="Peripla_BP/Lac1_sug-bd_dom"/>
</dbReference>
<dbReference type="AlphaFoldDB" id="A0A1G8LLU0"/>
<proteinExistence type="predicted"/>
<dbReference type="GO" id="GO:0003700">
    <property type="term" value="F:DNA-binding transcription factor activity"/>
    <property type="evidence" value="ECO:0007669"/>
    <property type="project" value="TreeGrafter"/>
</dbReference>
<dbReference type="CDD" id="cd01392">
    <property type="entry name" value="HTH_LacI"/>
    <property type="match status" value="1"/>
</dbReference>
<dbReference type="Gene3D" id="3.40.50.2300">
    <property type="match status" value="2"/>
</dbReference>
<keyword evidence="1" id="KW-0805">Transcription regulation</keyword>
<reference evidence="5 6" key="1">
    <citation type="submission" date="2016-10" db="EMBL/GenBank/DDBJ databases">
        <authorList>
            <person name="de Groot N.N."/>
        </authorList>
    </citation>
    <scope>NUCLEOTIDE SEQUENCE [LARGE SCALE GENOMIC DNA]</scope>
    <source>
        <strain evidence="5 6">DSM 21771</strain>
    </source>
</reference>
<organism evidence="5 6">
    <name type="scientific">Natribacillus halophilus</name>
    <dbReference type="NCBI Taxonomy" id="549003"/>
    <lineage>
        <taxon>Bacteria</taxon>
        <taxon>Bacillati</taxon>
        <taxon>Bacillota</taxon>
        <taxon>Bacilli</taxon>
        <taxon>Bacillales</taxon>
        <taxon>Bacillaceae</taxon>
        <taxon>Natribacillus</taxon>
    </lineage>
</organism>
<dbReference type="SMART" id="SM00354">
    <property type="entry name" value="HTH_LACI"/>
    <property type="match status" value="1"/>
</dbReference>
<dbReference type="Proteomes" id="UP000198853">
    <property type="component" value="Unassembled WGS sequence"/>
</dbReference>
<dbReference type="PROSITE" id="PS50932">
    <property type="entry name" value="HTH_LACI_2"/>
    <property type="match status" value="1"/>
</dbReference>
<dbReference type="Pfam" id="PF00532">
    <property type="entry name" value="Peripla_BP_1"/>
    <property type="match status" value="1"/>
</dbReference>
<feature type="domain" description="HTH lacI-type" evidence="4">
    <location>
        <begin position="3"/>
        <end position="57"/>
    </location>
</feature>
<dbReference type="PANTHER" id="PTHR30146:SF109">
    <property type="entry name" value="HTH-TYPE TRANSCRIPTIONAL REGULATOR GALS"/>
    <property type="match status" value="1"/>
</dbReference>
<dbReference type="Pfam" id="PF00356">
    <property type="entry name" value="LacI"/>
    <property type="match status" value="1"/>
</dbReference>
<accession>A0A1G8LLU0</accession>
<dbReference type="SUPFAM" id="SSF47413">
    <property type="entry name" value="lambda repressor-like DNA-binding domains"/>
    <property type="match status" value="1"/>
</dbReference>
<dbReference type="PANTHER" id="PTHR30146">
    <property type="entry name" value="LACI-RELATED TRANSCRIPTIONAL REPRESSOR"/>
    <property type="match status" value="1"/>
</dbReference>
<dbReference type="InterPro" id="IPR010982">
    <property type="entry name" value="Lambda_DNA-bd_dom_sf"/>
</dbReference>
<dbReference type="CDD" id="cd06284">
    <property type="entry name" value="PBP1_LacI-like"/>
    <property type="match status" value="1"/>
</dbReference>
<keyword evidence="2" id="KW-0238">DNA-binding</keyword>
<dbReference type="GO" id="GO:0000976">
    <property type="term" value="F:transcription cis-regulatory region binding"/>
    <property type="evidence" value="ECO:0007669"/>
    <property type="project" value="TreeGrafter"/>
</dbReference>
<dbReference type="EMBL" id="FNEN01000003">
    <property type="protein sequence ID" value="SDI56681.1"/>
    <property type="molecule type" value="Genomic_DNA"/>
</dbReference>
<evidence type="ECO:0000256" key="2">
    <source>
        <dbReference type="ARBA" id="ARBA00023125"/>
    </source>
</evidence>
<evidence type="ECO:0000256" key="1">
    <source>
        <dbReference type="ARBA" id="ARBA00023015"/>
    </source>
</evidence>
<keyword evidence="6" id="KW-1185">Reference proteome</keyword>
<name>A0A1G8LLU0_9BACI</name>